<evidence type="ECO:0000313" key="3">
    <source>
        <dbReference type="Proteomes" id="UP000185696"/>
    </source>
</evidence>
<dbReference type="Proteomes" id="UP000185696">
    <property type="component" value="Unassembled WGS sequence"/>
</dbReference>
<comment type="caution">
    <text evidence="2">The sequence shown here is derived from an EMBL/GenBank/DDBJ whole genome shotgun (WGS) entry which is preliminary data.</text>
</comment>
<evidence type="ECO:0000259" key="1">
    <source>
        <dbReference type="Pfam" id="PF01243"/>
    </source>
</evidence>
<dbReference type="Pfam" id="PF01243">
    <property type="entry name" value="PNPOx_N"/>
    <property type="match status" value="1"/>
</dbReference>
<dbReference type="InterPro" id="IPR012349">
    <property type="entry name" value="Split_barrel_FMN-bd"/>
</dbReference>
<evidence type="ECO:0000313" key="2">
    <source>
        <dbReference type="EMBL" id="OLF09561.1"/>
    </source>
</evidence>
<dbReference type="AlphaFoldDB" id="A0A7Z0WKP4"/>
<gene>
    <name evidence="2" type="ORF">BLA60_19975</name>
</gene>
<dbReference type="PANTHER" id="PTHR42815">
    <property type="entry name" value="FAD-BINDING, PUTATIVE (AFU_ORTHOLOGUE AFUA_6G07600)-RELATED"/>
    <property type="match status" value="1"/>
</dbReference>
<protein>
    <submittedName>
        <fullName evidence="2">Pyridoxamine 5-phosphate oxidase</fullName>
    </submittedName>
</protein>
<name>A0A7Z0WKP4_9PSEU</name>
<sequence length="200" mass="22263">MPGSRGEHLLQCAYGTQDRASRFYQDQVLDRLNDAMIAFVGRMEMAFVATADAAGECDSTFRAGPPGFLHVIDERRIAYPEYRGNGVLASLGNISENPHVGLLMVDFVTDLIGLHVNGRAAIVDDAVLRPECPGLPAEIDRGRSPERWVVVRVEEAYVHCRKHIPRLRPVPRTRDWGTDDVRRKGGDYFGVRASQSSTTR</sequence>
<dbReference type="InterPro" id="IPR011576">
    <property type="entry name" value="Pyridox_Oxase_N"/>
</dbReference>
<feature type="domain" description="Pyridoxamine 5'-phosphate oxidase N-terminal" evidence="1">
    <location>
        <begin position="33"/>
        <end position="160"/>
    </location>
</feature>
<reference evidence="2 3" key="1">
    <citation type="submission" date="2016-12" db="EMBL/GenBank/DDBJ databases">
        <title>The draft genome sequence of Actinophytocola xinjiangensis.</title>
        <authorList>
            <person name="Wang W."/>
            <person name="Yuan L."/>
        </authorList>
    </citation>
    <scope>NUCLEOTIDE SEQUENCE [LARGE SCALE GENOMIC DNA]</scope>
    <source>
        <strain evidence="2 3">CGMCC 4.4663</strain>
    </source>
</reference>
<dbReference type="Gene3D" id="2.30.110.10">
    <property type="entry name" value="Electron Transport, Fmn-binding Protein, Chain A"/>
    <property type="match status" value="1"/>
</dbReference>
<proteinExistence type="predicted"/>
<dbReference type="SUPFAM" id="SSF50475">
    <property type="entry name" value="FMN-binding split barrel"/>
    <property type="match status" value="1"/>
</dbReference>
<accession>A0A7Z0WKP4</accession>
<organism evidence="2 3">
    <name type="scientific">Actinophytocola xinjiangensis</name>
    <dbReference type="NCBI Taxonomy" id="485602"/>
    <lineage>
        <taxon>Bacteria</taxon>
        <taxon>Bacillati</taxon>
        <taxon>Actinomycetota</taxon>
        <taxon>Actinomycetes</taxon>
        <taxon>Pseudonocardiales</taxon>
        <taxon>Pseudonocardiaceae</taxon>
    </lineage>
</organism>
<dbReference type="EMBL" id="MSIF01000009">
    <property type="protein sequence ID" value="OLF09561.1"/>
    <property type="molecule type" value="Genomic_DNA"/>
</dbReference>
<dbReference type="PANTHER" id="PTHR42815:SF2">
    <property type="entry name" value="FAD-BINDING, PUTATIVE (AFU_ORTHOLOGUE AFUA_6G07600)-RELATED"/>
    <property type="match status" value="1"/>
</dbReference>
<keyword evidence="3" id="KW-1185">Reference proteome</keyword>